<accession>A0A166NI44</accession>
<protein>
    <submittedName>
        <fullName evidence="1">Uncharacterized protein</fullName>
    </submittedName>
</protein>
<reference evidence="1 2" key="1">
    <citation type="submission" date="2015-06" db="EMBL/GenBank/DDBJ databases">
        <title>Survival trade-offs in plant roots during colonization by closely related pathogenic and mutualistic fungi.</title>
        <authorList>
            <person name="Hacquard S."/>
            <person name="Kracher B."/>
            <person name="Hiruma K."/>
            <person name="Weinman A."/>
            <person name="Muench P."/>
            <person name="Garrido Oter R."/>
            <person name="Ver Loren van Themaat E."/>
            <person name="Dallerey J.-F."/>
            <person name="Damm U."/>
            <person name="Henrissat B."/>
            <person name="Lespinet O."/>
            <person name="Thon M."/>
            <person name="Kemen E."/>
            <person name="McHardy A.C."/>
            <person name="Schulze-Lefert P."/>
            <person name="O'Connell R.J."/>
        </authorList>
    </citation>
    <scope>NUCLEOTIDE SEQUENCE [LARGE SCALE GENOMIC DNA]</scope>
    <source>
        <strain evidence="1 2">0861</strain>
    </source>
</reference>
<gene>
    <name evidence="1" type="ORF">CT0861_09449</name>
</gene>
<proteinExistence type="predicted"/>
<feature type="non-terminal residue" evidence="1">
    <location>
        <position position="1"/>
    </location>
</feature>
<keyword evidence="2" id="KW-1185">Reference proteome</keyword>
<comment type="caution">
    <text evidence="1">The sequence shown here is derived from an EMBL/GenBank/DDBJ whole genome shotgun (WGS) entry which is preliminary data.</text>
</comment>
<dbReference type="AlphaFoldDB" id="A0A166NI44"/>
<evidence type="ECO:0000313" key="2">
    <source>
        <dbReference type="Proteomes" id="UP000076552"/>
    </source>
</evidence>
<dbReference type="Proteomes" id="UP000076552">
    <property type="component" value="Unassembled WGS sequence"/>
</dbReference>
<organism evidence="1 2">
    <name type="scientific">Colletotrichum tofieldiae</name>
    <dbReference type="NCBI Taxonomy" id="708197"/>
    <lineage>
        <taxon>Eukaryota</taxon>
        <taxon>Fungi</taxon>
        <taxon>Dikarya</taxon>
        <taxon>Ascomycota</taxon>
        <taxon>Pezizomycotina</taxon>
        <taxon>Sordariomycetes</taxon>
        <taxon>Hypocreomycetidae</taxon>
        <taxon>Glomerellales</taxon>
        <taxon>Glomerellaceae</taxon>
        <taxon>Colletotrichum</taxon>
        <taxon>Colletotrichum spaethianum species complex</taxon>
    </lineage>
</organism>
<sequence>LQSRLFRLSHCVVFGWRTLKYSVDRKFANSPLKCAGGKKHVSDLESVALTVFRIRTVQPSSNCRASNYQRAACDKARCPASYRFATRICDAGMLNPSAWICISCQCVV</sequence>
<dbReference type="EMBL" id="LFIV01000208">
    <property type="protein sequence ID" value="KZL65700.1"/>
    <property type="molecule type" value="Genomic_DNA"/>
</dbReference>
<evidence type="ECO:0000313" key="1">
    <source>
        <dbReference type="EMBL" id="KZL65700.1"/>
    </source>
</evidence>
<name>A0A166NI44_9PEZI</name>